<dbReference type="Pfam" id="PF01869">
    <property type="entry name" value="BcrAD_BadFG"/>
    <property type="match status" value="1"/>
</dbReference>
<reference evidence="2" key="1">
    <citation type="submission" date="2021-01" db="EMBL/GenBank/DDBJ databases">
        <title>Whole genome shotgun sequence of Rugosimonospora africana NBRC 104875.</title>
        <authorList>
            <person name="Komaki H."/>
            <person name="Tamura T."/>
        </authorList>
    </citation>
    <scope>NUCLEOTIDE SEQUENCE</scope>
    <source>
        <strain evidence="2">NBRC 104875</strain>
    </source>
</reference>
<evidence type="ECO:0000313" key="2">
    <source>
        <dbReference type="EMBL" id="GIH17167.1"/>
    </source>
</evidence>
<dbReference type="EMBL" id="BONZ01000050">
    <property type="protein sequence ID" value="GIH17167.1"/>
    <property type="molecule type" value="Genomic_DNA"/>
</dbReference>
<proteinExistence type="predicted"/>
<evidence type="ECO:0000313" key="3">
    <source>
        <dbReference type="Proteomes" id="UP000642748"/>
    </source>
</evidence>
<dbReference type="PANTHER" id="PTHR43190">
    <property type="entry name" value="N-ACETYL-D-GLUCOSAMINE KINASE"/>
    <property type="match status" value="1"/>
</dbReference>
<dbReference type="InterPro" id="IPR002731">
    <property type="entry name" value="ATPase_BadF"/>
</dbReference>
<sequence length="319" mass="33146">MPTYLLVDAGQTGTRMRLAASEGPHAEVDADLAADGLPAGVDPQAHLTRVVTGALQQRREVVDGVAVGLTGLHGAHGHPRDLLNQWSAFGPRHVVLADDSVTGYLAAVGLEPAVVVSVGTGVVALATSGRGGLARVDGWGHLLGDHGGGYWIGRAGLEYTLRTLDGRSTTPTALPDAVAEVFGDPSALPATLQRHPDRVRLIADFARQVLALTERQDPVAERICLDAAQHLAVAAAAAASRADCDSRRVTVSWSGSLLGASPVLADTFGRALRERDPRYVLRPPAGSSLDGVRQLIDLAPDHPLAALTSRAGAATEARS</sequence>
<organism evidence="2 3">
    <name type="scientific">Rugosimonospora africana</name>
    <dbReference type="NCBI Taxonomy" id="556532"/>
    <lineage>
        <taxon>Bacteria</taxon>
        <taxon>Bacillati</taxon>
        <taxon>Actinomycetota</taxon>
        <taxon>Actinomycetes</taxon>
        <taxon>Micromonosporales</taxon>
        <taxon>Micromonosporaceae</taxon>
        <taxon>Rugosimonospora</taxon>
    </lineage>
</organism>
<protein>
    <recommendedName>
        <fullName evidence="1">ATPase BadF/BadG/BcrA/BcrD type domain-containing protein</fullName>
    </recommendedName>
</protein>
<dbReference type="AlphaFoldDB" id="A0A8J3QW69"/>
<accession>A0A8J3QW69</accession>
<comment type="caution">
    <text evidence="2">The sequence shown here is derived from an EMBL/GenBank/DDBJ whole genome shotgun (WGS) entry which is preliminary data.</text>
</comment>
<evidence type="ECO:0000259" key="1">
    <source>
        <dbReference type="Pfam" id="PF01869"/>
    </source>
</evidence>
<keyword evidence="3" id="KW-1185">Reference proteome</keyword>
<name>A0A8J3QW69_9ACTN</name>
<dbReference type="PANTHER" id="PTHR43190:SF3">
    <property type="entry name" value="N-ACETYL-D-GLUCOSAMINE KINASE"/>
    <property type="match status" value="1"/>
</dbReference>
<dbReference type="SUPFAM" id="SSF53067">
    <property type="entry name" value="Actin-like ATPase domain"/>
    <property type="match status" value="1"/>
</dbReference>
<dbReference type="InterPro" id="IPR043129">
    <property type="entry name" value="ATPase_NBD"/>
</dbReference>
<feature type="domain" description="ATPase BadF/BadG/BcrA/BcrD type" evidence="1">
    <location>
        <begin position="7"/>
        <end position="265"/>
    </location>
</feature>
<dbReference type="Gene3D" id="3.30.420.40">
    <property type="match status" value="2"/>
</dbReference>
<dbReference type="InterPro" id="IPR052519">
    <property type="entry name" value="Euk-type_GlcNAc_Kinase"/>
</dbReference>
<dbReference type="RefSeq" id="WP_203920732.1">
    <property type="nucleotide sequence ID" value="NZ_BONZ01000050.1"/>
</dbReference>
<gene>
    <name evidence="2" type="ORF">Raf01_53390</name>
</gene>
<dbReference type="Proteomes" id="UP000642748">
    <property type="component" value="Unassembled WGS sequence"/>
</dbReference>